<name>A0A3P6FKS9_BRAOL</name>
<feature type="region of interest" description="Disordered" evidence="1">
    <location>
        <begin position="1"/>
        <end position="63"/>
    </location>
</feature>
<gene>
    <name evidence="2" type="ORF">BOLC5T31036H</name>
</gene>
<accession>A0A3P6FKS9</accession>
<reference evidence="2" key="1">
    <citation type="submission" date="2018-11" db="EMBL/GenBank/DDBJ databases">
        <authorList>
            <consortium name="Genoscope - CEA"/>
            <person name="William W."/>
        </authorList>
    </citation>
    <scope>NUCLEOTIDE SEQUENCE</scope>
</reference>
<evidence type="ECO:0000256" key="1">
    <source>
        <dbReference type="SAM" id="MobiDB-lite"/>
    </source>
</evidence>
<protein>
    <submittedName>
        <fullName evidence="2">Uncharacterized protein</fullName>
    </submittedName>
</protein>
<evidence type="ECO:0000313" key="2">
    <source>
        <dbReference type="EMBL" id="VDD43489.1"/>
    </source>
</evidence>
<sequence>MDRKKEEALVATEVETGGSEVMRSTASAVEDADDEVDYDDDYYGESDGESGDPLSSDEEEDKEDLLAEKQFVKAPIAVFWDVRSCGIPEDCDDF</sequence>
<dbReference type="EMBL" id="LR031877">
    <property type="protein sequence ID" value="VDD43489.1"/>
    <property type="molecule type" value="Genomic_DNA"/>
</dbReference>
<dbReference type="AlphaFoldDB" id="A0A3P6FKS9"/>
<proteinExistence type="predicted"/>
<feature type="compositionally biased region" description="Acidic residues" evidence="1">
    <location>
        <begin position="30"/>
        <end position="63"/>
    </location>
</feature>
<organism evidence="2">
    <name type="scientific">Brassica oleracea</name>
    <name type="common">Wild cabbage</name>
    <dbReference type="NCBI Taxonomy" id="3712"/>
    <lineage>
        <taxon>Eukaryota</taxon>
        <taxon>Viridiplantae</taxon>
        <taxon>Streptophyta</taxon>
        <taxon>Embryophyta</taxon>
        <taxon>Tracheophyta</taxon>
        <taxon>Spermatophyta</taxon>
        <taxon>Magnoliopsida</taxon>
        <taxon>eudicotyledons</taxon>
        <taxon>Gunneridae</taxon>
        <taxon>Pentapetalae</taxon>
        <taxon>rosids</taxon>
        <taxon>malvids</taxon>
        <taxon>Brassicales</taxon>
        <taxon>Brassicaceae</taxon>
        <taxon>Brassiceae</taxon>
        <taxon>Brassica</taxon>
    </lineage>
</organism>